<keyword evidence="1" id="KW-0812">Transmembrane</keyword>
<keyword evidence="1" id="KW-0472">Membrane</keyword>
<name>A0A8H7T939_9HELO</name>
<dbReference type="EMBL" id="JAFJYH010000262">
    <property type="protein sequence ID" value="KAG4414498.1"/>
    <property type="molecule type" value="Genomic_DNA"/>
</dbReference>
<feature type="transmembrane region" description="Helical" evidence="1">
    <location>
        <begin position="124"/>
        <end position="148"/>
    </location>
</feature>
<keyword evidence="3" id="KW-1185">Reference proteome</keyword>
<comment type="caution">
    <text evidence="2">The sequence shown here is derived from an EMBL/GenBank/DDBJ whole genome shotgun (WGS) entry which is preliminary data.</text>
</comment>
<protein>
    <submittedName>
        <fullName evidence="2">Uncharacterized protein</fullName>
    </submittedName>
</protein>
<dbReference type="OrthoDB" id="5362269at2759"/>
<feature type="transmembrane region" description="Helical" evidence="1">
    <location>
        <begin position="21"/>
        <end position="41"/>
    </location>
</feature>
<evidence type="ECO:0000313" key="2">
    <source>
        <dbReference type="EMBL" id="KAG4414498.1"/>
    </source>
</evidence>
<keyword evidence="1" id="KW-1133">Transmembrane helix</keyword>
<accession>A0A8H7T939</accession>
<proteinExistence type="predicted"/>
<dbReference type="Proteomes" id="UP000664132">
    <property type="component" value="Unassembled WGS sequence"/>
</dbReference>
<reference evidence="2" key="1">
    <citation type="submission" date="2021-02" db="EMBL/GenBank/DDBJ databases">
        <title>Genome sequence Cadophora malorum strain M34.</title>
        <authorList>
            <person name="Stefanovic E."/>
            <person name="Vu D."/>
            <person name="Scully C."/>
            <person name="Dijksterhuis J."/>
            <person name="Roader J."/>
            <person name="Houbraken J."/>
        </authorList>
    </citation>
    <scope>NUCLEOTIDE SEQUENCE</scope>
    <source>
        <strain evidence="2">M34</strain>
    </source>
</reference>
<gene>
    <name evidence="2" type="ORF">IFR04_012375</name>
</gene>
<organism evidence="2 3">
    <name type="scientific">Cadophora malorum</name>
    <dbReference type="NCBI Taxonomy" id="108018"/>
    <lineage>
        <taxon>Eukaryota</taxon>
        <taxon>Fungi</taxon>
        <taxon>Dikarya</taxon>
        <taxon>Ascomycota</taxon>
        <taxon>Pezizomycotina</taxon>
        <taxon>Leotiomycetes</taxon>
        <taxon>Helotiales</taxon>
        <taxon>Ploettnerulaceae</taxon>
        <taxon>Cadophora</taxon>
    </lineage>
</organism>
<evidence type="ECO:0000256" key="1">
    <source>
        <dbReference type="SAM" id="Phobius"/>
    </source>
</evidence>
<dbReference type="AlphaFoldDB" id="A0A8H7T939"/>
<sequence>MSIYLESNDIPIFPFGKRATIYPGVAPLSGSLIIYFTSFRYDVLPQSLSLHWHCDAPAATVTTTGTGAESVTIAPSPTESVGCEQHGDHWHCEAPAVRSDSSVGRITSVAANRTVTPSLTQATFISSSGATLHGAGYGFFAALVILAVSMSL</sequence>
<evidence type="ECO:0000313" key="3">
    <source>
        <dbReference type="Proteomes" id="UP000664132"/>
    </source>
</evidence>